<sequence length="239" mass="26282">MAFLGSAARRLVSVRSTLTPLCRTSSRSYSTTEKSVPYEKTLKQEERSFSGPTKPLPRSADVVVIGGGSIGCQTVYHLAKMGMTDVVLLERDRLTAGTTWHTAGLLWQLRPSDVEVELLAHTRNVISKDLEEETGLHTGWIQNGGLFIASNKQRLDEYKRLMSEPGLTSLPPSLDGREKSVAVFSQLLHPGRTGQALPVRLIPTAVQDLQGNGKHKVKKTGPAKTGFKTFQQKRAQFTN</sequence>
<dbReference type="PANTHER" id="PTHR13847">
    <property type="entry name" value="SARCOSINE DEHYDROGENASE-RELATED"/>
    <property type="match status" value="1"/>
</dbReference>
<dbReference type="EMBL" id="JAHRIP010086785">
    <property type="protein sequence ID" value="MEQ2315537.1"/>
    <property type="molecule type" value="Genomic_DNA"/>
</dbReference>
<evidence type="ECO:0000259" key="2">
    <source>
        <dbReference type="Pfam" id="PF01266"/>
    </source>
</evidence>
<feature type="domain" description="FAD dependent oxidoreductase" evidence="2">
    <location>
        <begin position="61"/>
        <end position="213"/>
    </location>
</feature>
<feature type="compositionally biased region" description="Basic and acidic residues" evidence="1">
    <location>
        <begin position="36"/>
        <end position="48"/>
    </location>
</feature>
<accession>A0ABV1AAE5</accession>
<dbReference type="InterPro" id="IPR036188">
    <property type="entry name" value="FAD/NAD-bd_sf"/>
</dbReference>
<dbReference type="SUPFAM" id="SSF51905">
    <property type="entry name" value="FAD/NAD(P)-binding domain"/>
    <property type="match status" value="1"/>
</dbReference>
<comment type="caution">
    <text evidence="3">The sequence shown here is derived from an EMBL/GenBank/DDBJ whole genome shotgun (WGS) entry which is preliminary data.</text>
</comment>
<organism evidence="3 4">
    <name type="scientific">Ameca splendens</name>
    <dbReference type="NCBI Taxonomy" id="208324"/>
    <lineage>
        <taxon>Eukaryota</taxon>
        <taxon>Metazoa</taxon>
        <taxon>Chordata</taxon>
        <taxon>Craniata</taxon>
        <taxon>Vertebrata</taxon>
        <taxon>Euteleostomi</taxon>
        <taxon>Actinopterygii</taxon>
        <taxon>Neopterygii</taxon>
        <taxon>Teleostei</taxon>
        <taxon>Neoteleostei</taxon>
        <taxon>Acanthomorphata</taxon>
        <taxon>Ovalentaria</taxon>
        <taxon>Atherinomorphae</taxon>
        <taxon>Cyprinodontiformes</taxon>
        <taxon>Goodeidae</taxon>
        <taxon>Ameca</taxon>
    </lineage>
</organism>
<dbReference type="Gene3D" id="3.50.50.60">
    <property type="entry name" value="FAD/NAD(P)-binding domain"/>
    <property type="match status" value="1"/>
</dbReference>
<feature type="region of interest" description="Disordered" evidence="1">
    <location>
        <begin position="29"/>
        <end position="54"/>
    </location>
</feature>
<evidence type="ECO:0000313" key="3">
    <source>
        <dbReference type="EMBL" id="MEQ2315537.1"/>
    </source>
</evidence>
<dbReference type="InterPro" id="IPR006076">
    <property type="entry name" value="FAD-dep_OxRdtase"/>
</dbReference>
<evidence type="ECO:0000313" key="4">
    <source>
        <dbReference type="Proteomes" id="UP001469553"/>
    </source>
</evidence>
<keyword evidence="4" id="KW-1185">Reference proteome</keyword>
<evidence type="ECO:0000256" key="1">
    <source>
        <dbReference type="SAM" id="MobiDB-lite"/>
    </source>
</evidence>
<proteinExistence type="predicted"/>
<reference evidence="3 4" key="1">
    <citation type="submission" date="2021-06" db="EMBL/GenBank/DDBJ databases">
        <authorList>
            <person name="Palmer J.M."/>
        </authorList>
    </citation>
    <scope>NUCLEOTIDE SEQUENCE [LARGE SCALE GENOMIC DNA]</scope>
    <source>
        <strain evidence="3 4">AS_MEX2019</strain>
        <tissue evidence="3">Muscle</tissue>
    </source>
</reference>
<dbReference type="Pfam" id="PF01266">
    <property type="entry name" value="DAO"/>
    <property type="match status" value="1"/>
</dbReference>
<name>A0ABV1AAE5_9TELE</name>
<gene>
    <name evidence="3" type="ORF">AMECASPLE_023373</name>
</gene>
<dbReference type="Proteomes" id="UP001469553">
    <property type="component" value="Unassembled WGS sequence"/>
</dbReference>
<protein>
    <recommendedName>
        <fullName evidence="2">FAD dependent oxidoreductase domain-containing protein</fullName>
    </recommendedName>
</protein>
<dbReference type="PANTHER" id="PTHR13847:SF200">
    <property type="entry name" value="SARCOSINE DEHYDROGENASE, MITOCHONDRIAL"/>
    <property type="match status" value="1"/>
</dbReference>